<feature type="domain" description="Cytoskeleton protein RodZ-like C-terminal" evidence="3">
    <location>
        <begin position="199"/>
        <end position="264"/>
    </location>
</feature>
<evidence type="ECO:0000256" key="1">
    <source>
        <dbReference type="SAM" id="MobiDB-lite"/>
    </source>
</evidence>
<feature type="region of interest" description="Disordered" evidence="1">
    <location>
        <begin position="148"/>
        <end position="183"/>
    </location>
</feature>
<dbReference type="InterPro" id="IPR050400">
    <property type="entry name" value="Bact_Cytoskel_RodZ"/>
</dbReference>
<name>A0ABW0ANR8_9ACTN</name>
<dbReference type="Pfam" id="PF13413">
    <property type="entry name" value="HTH_25"/>
    <property type="match status" value="1"/>
</dbReference>
<sequence>MSIGNSPEDDRPFPEDDRPSIGHVLHQARIAAGLTVDEVSAATRVRVPIIHAIEQDDFTRSGGDVYARGHIRMIAGAVRLDPAPLVAQYDAEHGGRPAPTPAAPLFEAERIRPEPRRPNWTAAMVAAIVAVVGFVGFTLFNGGGDTTNRADQVAEGPAPAAKPSKAPSSKPADPKPDTSDSAIAAVPKDKVTVKLSVVDDKSWISAKSHNGKLLFDGTLVKGDSKTFQDDERIDLILGNAGAIELYVNGKKVEDAFRPGQVERLSYTEGDPQAG</sequence>
<dbReference type="InterPro" id="IPR025194">
    <property type="entry name" value="RodZ-like_C"/>
</dbReference>
<accession>A0ABW0ANR8</accession>
<keyword evidence="2" id="KW-0812">Transmembrane</keyword>
<organism evidence="4 5">
    <name type="scientific">Streptomyces amakusaensis</name>
    <dbReference type="NCBI Taxonomy" id="67271"/>
    <lineage>
        <taxon>Bacteria</taxon>
        <taxon>Bacillati</taxon>
        <taxon>Actinomycetota</taxon>
        <taxon>Actinomycetes</taxon>
        <taxon>Kitasatosporales</taxon>
        <taxon>Streptomycetaceae</taxon>
        <taxon>Streptomyces</taxon>
    </lineage>
</organism>
<feature type="compositionally biased region" description="Low complexity" evidence="1">
    <location>
        <begin position="157"/>
        <end position="171"/>
    </location>
</feature>
<gene>
    <name evidence="4" type="ORF">ACFPRH_23450</name>
</gene>
<comment type="caution">
    <text evidence="4">The sequence shown here is derived from an EMBL/GenBank/DDBJ whole genome shotgun (WGS) entry which is preliminary data.</text>
</comment>
<feature type="compositionally biased region" description="Basic and acidic residues" evidence="1">
    <location>
        <begin position="8"/>
        <end position="20"/>
    </location>
</feature>
<dbReference type="Proteomes" id="UP001596160">
    <property type="component" value="Unassembled WGS sequence"/>
</dbReference>
<evidence type="ECO:0000256" key="2">
    <source>
        <dbReference type="SAM" id="Phobius"/>
    </source>
</evidence>
<evidence type="ECO:0000313" key="4">
    <source>
        <dbReference type="EMBL" id="MFC5154696.1"/>
    </source>
</evidence>
<feature type="transmembrane region" description="Helical" evidence="2">
    <location>
        <begin position="120"/>
        <end position="140"/>
    </location>
</feature>
<evidence type="ECO:0000313" key="5">
    <source>
        <dbReference type="Proteomes" id="UP001596160"/>
    </source>
</evidence>
<feature type="region of interest" description="Disordered" evidence="1">
    <location>
        <begin position="1"/>
        <end position="20"/>
    </location>
</feature>
<keyword evidence="2" id="KW-1133">Transmembrane helix</keyword>
<keyword evidence="5" id="KW-1185">Reference proteome</keyword>
<dbReference type="PANTHER" id="PTHR34475">
    <property type="match status" value="1"/>
</dbReference>
<dbReference type="EMBL" id="JBHSKP010000017">
    <property type="protein sequence ID" value="MFC5154696.1"/>
    <property type="molecule type" value="Genomic_DNA"/>
</dbReference>
<dbReference type="RefSeq" id="WP_344482372.1">
    <property type="nucleotide sequence ID" value="NZ_BAAASB010000017.1"/>
</dbReference>
<proteinExistence type="predicted"/>
<protein>
    <submittedName>
        <fullName evidence="4">Helix-turn-helix domain-containing protein</fullName>
    </submittedName>
</protein>
<reference evidence="5" key="1">
    <citation type="journal article" date="2019" name="Int. J. Syst. Evol. Microbiol.">
        <title>The Global Catalogue of Microorganisms (GCM) 10K type strain sequencing project: providing services to taxonomists for standard genome sequencing and annotation.</title>
        <authorList>
            <consortium name="The Broad Institute Genomics Platform"/>
            <consortium name="The Broad Institute Genome Sequencing Center for Infectious Disease"/>
            <person name="Wu L."/>
            <person name="Ma J."/>
        </authorList>
    </citation>
    <scope>NUCLEOTIDE SEQUENCE [LARGE SCALE GENOMIC DNA]</scope>
    <source>
        <strain evidence="5">PCU 266</strain>
    </source>
</reference>
<evidence type="ECO:0000259" key="3">
    <source>
        <dbReference type="Pfam" id="PF13464"/>
    </source>
</evidence>
<dbReference type="Pfam" id="PF13464">
    <property type="entry name" value="RodZ_C"/>
    <property type="match status" value="1"/>
</dbReference>
<keyword evidence="2" id="KW-0472">Membrane</keyword>
<dbReference type="Gene3D" id="1.10.260.40">
    <property type="entry name" value="lambda repressor-like DNA-binding domains"/>
    <property type="match status" value="1"/>
</dbReference>
<dbReference type="InterPro" id="IPR010982">
    <property type="entry name" value="Lambda_DNA-bd_dom_sf"/>
</dbReference>
<dbReference type="PANTHER" id="PTHR34475:SF1">
    <property type="entry name" value="CYTOSKELETON PROTEIN RODZ"/>
    <property type="match status" value="1"/>
</dbReference>